<keyword evidence="1" id="KW-1185">Reference proteome</keyword>
<dbReference type="Proteomes" id="UP000887565">
    <property type="component" value="Unplaced"/>
</dbReference>
<accession>A0A915I9I1</accession>
<evidence type="ECO:0000313" key="1">
    <source>
        <dbReference type="Proteomes" id="UP000887565"/>
    </source>
</evidence>
<name>A0A915I9I1_ROMCU</name>
<proteinExistence type="predicted"/>
<organism evidence="1 2">
    <name type="scientific">Romanomermis culicivorax</name>
    <name type="common">Nematode worm</name>
    <dbReference type="NCBI Taxonomy" id="13658"/>
    <lineage>
        <taxon>Eukaryota</taxon>
        <taxon>Metazoa</taxon>
        <taxon>Ecdysozoa</taxon>
        <taxon>Nematoda</taxon>
        <taxon>Enoplea</taxon>
        <taxon>Dorylaimia</taxon>
        <taxon>Mermithida</taxon>
        <taxon>Mermithoidea</taxon>
        <taxon>Mermithidae</taxon>
        <taxon>Romanomermis</taxon>
    </lineage>
</organism>
<dbReference type="WBParaSite" id="nRc.2.0.1.t10835-RA">
    <property type="protein sequence ID" value="nRc.2.0.1.t10835-RA"/>
    <property type="gene ID" value="nRc.2.0.1.g10835"/>
</dbReference>
<reference evidence="2" key="1">
    <citation type="submission" date="2022-11" db="UniProtKB">
        <authorList>
            <consortium name="WormBaseParasite"/>
        </authorList>
    </citation>
    <scope>IDENTIFICATION</scope>
</reference>
<dbReference type="AlphaFoldDB" id="A0A915I9I1"/>
<protein>
    <submittedName>
        <fullName evidence="2">Uncharacterized protein</fullName>
    </submittedName>
</protein>
<sequence>MKGEIKVEIRISKGSNRTQQLQVQCKIKEQAQVTNARFAAIAEQMQQLIATTTISATARNNPLMPRPLPANLQFHCEELCDVYITNETFQETKLALTYNCMSQTESTLNRHPL</sequence>
<evidence type="ECO:0000313" key="2">
    <source>
        <dbReference type="WBParaSite" id="nRc.2.0.1.t10835-RA"/>
    </source>
</evidence>